<keyword evidence="6 10" id="KW-0809">Transit peptide</keyword>
<evidence type="ECO:0000256" key="7">
    <source>
        <dbReference type="ARBA" id="ARBA00022982"/>
    </source>
</evidence>
<evidence type="ECO:0000313" key="12">
    <source>
        <dbReference type="Proteomes" id="UP001549920"/>
    </source>
</evidence>
<comment type="similarity">
    <text evidence="1 10">Belongs to the complex I NDUFS4 subunit family.</text>
</comment>
<dbReference type="InterPro" id="IPR006885">
    <property type="entry name" value="NADH_UbQ_FeS_4_mit-like"/>
</dbReference>
<keyword evidence="9 10" id="KW-0472">Membrane</keyword>
<evidence type="ECO:0000256" key="3">
    <source>
        <dbReference type="ARBA" id="ARBA00022448"/>
    </source>
</evidence>
<gene>
    <name evidence="11" type="ORF">ABMA27_005922</name>
</gene>
<dbReference type="Pfam" id="PF04800">
    <property type="entry name" value="NDUS4"/>
    <property type="match status" value="1"/>
</dbReference>
<comment type="caution">
    <text evidence="11">The sequence shown here is derived from an EMBL/GenBank/DDBJ whole genome shotgun (WGS) entry which is preliminary data.</text>
</comment>
<dbReference type="EMBL" id="JBEUOH010000019">
    <property type="protein sequence ID" value="KAL0869675.1"/>
    <property type="molecule type" value="Genomic_DNA"/>
</dbReference>
<keyword evidence="7 10" id="KW-0249">Electron transport</keyword>
<comment type="function">
    <text evidence="10">Accessory subunit of the mitochondrial membrane respiratory chain NADH dehydrogenase (Complex I), that is believed not to be involved in catalysis. Complex I functions in the transfer of electrons from NADH to the respiratory chain. The immediate electron acceptor for the enzyme is believed to be ubiquinone.</text>
</comment>
<keyword evidence="3 10" id="KW-0813">Transport</keyword>
<keyword evidence="5 10" id="KW-0999">Mitochondrion inner membrane</keyword>
<evidence type="ECO:0000256" key="10">
    <source>
        <dbReference type="RuleBase" id="RU367010"/>
    </source>
</evidence>
<dbReference type="InterPro" id="IPR038532">
    <property type="entry name" value="NDUFS4-like_sf"/>
</dbReference>
<keyword evidence="4 10" id="KW-0679">Respiratory chain</keyword>
<evidence type="ECO:0000256" key="2">
    <source>
        <dbReference type="ARBA" id="ARBA00015796"/>
    </source>
</evidence>
<evidence type="ECO:0000256" key="5">
    <source>
        <dbReference type="ARBA" id="ARBA00022792"/>
    </source>
</evidence>
<comment type="subcellular location">
    <subcellularLocation>
        <location evidence="10">Mitochondrion inner membrane</location>
        <topology evidence="10">Peripheral membrane protein</topology>
        <orientation evidence="10">Matrix side</orientation>
    </subcellularLocation>
</comment>
<sequence>MLHIICRIIGLSKICLRPSVSATCVRLSSCGSTGPKEATLIENDNILMTEEEKRLRNALETTITVPTCVDLTPVSGFPEEFLRTRRVRIYQPSKNVMQSGTNNLGHWVLEFDNRQRWENPLMGWTSTGDPLSCMKLMFTSPQEAIDHCDKNGWMWYIDVPRTEREFKAKSYALNFSWNKRTRASTK</sequence>
<name>A0ABR3HGY7_LOXSC</name>
<dbReference type="Proteomes" id="UP001549920">
    <property type="component" value="Unassembled WGS sequence"/>
</dbReference>
<evidence type="ECO:0000256" key="9">
    <source>
        <dbReference type="ARBA" id="ARBA00023136"/>
    </source>
</evidence>
<accession>A0ABR3HGY7</accession>
<evidence type="ECO:0000313" key="11">
    <source>
        <dbReference type="EMBL" id="KAL0869675.1"/>
    </source>
</evidence>
<reference evidence="11 12" key="1">
    <citation type="submission" date="2024-06" db="EMBL/GenBank/DDBJ databases">
        <title>A chromosome-level genome assembly of beet webworm, Loxostege sticticalis.</title>
        <authorList>
            <person name="Zhang Y."/>
        </authorList>
    </citation>
    <scope>NUCLEOTIDE SEQUENCE [LARGE SCALE GENOMIC DNA]</scope>
    <source>
        <strain evidence="11">AQ026</strain>
        <tissue evidence="11">Whole body</tissue>
    </source>
</reference>
<evidence type="ECO:0000256" key="4">
    <source>
        <dbReference type="ARBA" id="ARBA00022660"/>
    </source>
</evidence>
<keyword evidence="8 10" id="KW-0496">Mitochondrion</keyword>
<organism evidence="11 12">
    <name type="scientific">Loxostege sticticalis</name>
    <name type="common">Beet webworm moth</name>
    <dbReference type="NCBI Taxonomy" id="481309"/>
    <lineage>
        <taxon>Eukaryota</taxon>
        <taxon>Metazoa</taxon>
        <taxon>Ecdysozoa</taxon>
        <taxon>Arthropoda</taxon>
        <taxon>Hexapoda</taxon>
        <taxon>Insecta</taxon>
        <taxon>Pterygota</taxon>
        <taxon>Neoptera</taxon>
        <taxon>Endopterygota</taxon>
        <taxon>Lepidoptera</taxon>
        <taxon>Glossata</taxon>
        <taxon>Ditrysia</taxon>
        <taxon>Pyraloidea</taxon>
        <taxon>Crambidae</taxon>
        <taxon>Pyraustinae</taxon>
        <taxon>Loxostege</taxon>
    </lineage>
</organism>
<dbReference type="PANTHER" id="PTHR12219:SF8">
    <property type="entry name" value="NADH DEHYDROGENASE [UBIQUINONE] IRON-SULFUR PROTEIN 4, MITOCHONDRIAL"/>
    <property type="match status" value="1"/>
</dbReference>
<keyword evidence="12" id="KW-1185">Reference proteome</keyword>
<dbReference type="Gene3D" id="3.30.160.190">
    <property type="entry name" value="atu1810 like domain"/>
    <property type="match status" value="1"/>
</dbReference>
<evidence type="ECO:0000256" key="6">
    <source>
        <dbReference type="ARBA" id="ARBA00022946"/>
    </source>
</evidence>
<evidence type="ECO:0000256" key="8">
    <source>
        <dbReference type="ARBA" id="ARBA00023128"/>
    </source>
</evidence>
<protein>
    <recommendedName>
        <fullName evidence="2 10">NADH dehydrogenase [ubiquinone] iron-sulfur protein 4, mitochondrial</fullName>
    </recommendedName>
</protein>
<dbReference type="PANTHER" id="PTHR12219">
    <property type="entry name" value="NADH-UBIQUINONE OXIDOREDUCTASE"/>
    <property type="match status" value="1"/>
</dbReference>
<evidence type="ECO:0000256" key="1">
    <source>
        <dbReference type="ARBA" id="ARBA00005882"/>
    </source>
</evidence>
<proteinExistence type="inferred from homology"/>